<dbReference type="Proteomes" id="UP000294933">
    <property type="component" value="Unassembled WGS sequence"/>
</dbReference>
<reference evidence="2 3" key="1">
    <citation type="submission" date="2018-06" db="EMBL/GenBank/DDBJ databases">
        <title>A transcriptomic atlas of mushroom development highlights an independent origin of complex multicellularity.</title>
        <authorList>
            <consortium name="DOE Joint Genome Institute"/>
            <person name="Krizsan K."/>
            <person name="Almasi E."/>
            <person name="Merenyi Z."/>
            <person name="Sahu N."/>
            <person name="Viragh M."/>
            <person name="Koszo T."/>
            <person name="Mondo S."/>
            <person name="Kiss B."/>
            <person name="Balint B."/>
            <person name="Kues U."/>
            <person name="Barry K."/>
            <person name="Hegedus J.C."/>
            <person name="Henrissat B."/>
            <person name="Johnson J."/>
            <person name="Lipzen A."/>
            <person name="Ohm R."/>
            <person name="Nagy I."/>
            <person name="Pangilinan J."/>
            <person name="Yan J."/>
            <person name="Xiong Y."/>
            <person name="Grigoriev I.V."/>
            <person name="Hibbett D.S."/>
            <person name="Nagy L.G."/>
        </authorList>
    </citation>
    <scope>NUCLEOTIDE SEQUENCE [LARGE SCALE GENOMIC DNA]</scope>
    <source>
        <strain evidence="2 3">SZMC22713</strain>
    </source>
</reference>
<gene>
    <name evidence="2" type="ORF">BD410DRAFT_794306</name>
</gene>
<dbReference type="OrthoDB" id="3219769at2759"/>
<dbReference type="AlphaFoldDB" id="A0A4Y7PRJ2"/>
<dbReference type="InterPro" id="IPR001810">
    <property type="entry name" value="F-box_dom"/>
</dbReference>
<protein>
    <recommendedName>
        <fullName evidence="1">F-box domain-containing protein</fullName>
    </recommendedName>
</protein>
<dbReference type="Gene3D" id="1.20.1280.50">
    <property type="match status" value="1"/>
</dbReference>
<dbReference type="PROSITE" id="PS50181">
    <property type="entry name" value="FBOX"/>
    <property type="match status" value="1"/>
</dbReference>
<keyword evidence="3" id="KW-1185">Reference proteome</keyword>
<dbReference type="EMBL" id="ML170221">
    <property type="protein sequence ID" value="TDL17472.1"/>
    <property type="molecule type" value="Genomic_DNA"/>
</dbReference>
<proteinExistence type="predicted"/>
<organism evidence="2 3">
    <name type="scientific">Rickenella mellea</name>
    <dbReference type="NCBI Taxonomy" id="50990"/>
    <lineage>
        <taxon>Eukaryota</taxon>
        <taxon>Fungi</taxon>
        <taxon>Dikarya</taxon>
        <taxon>Basidiomycota</taxon>
        <taxon>Agaricomycotina</taxon>
        <taxon>Agaricomycetes</taxon>
        <taxon>Hymenochaetales</taxon>
        <taxon>Rickenellaceae</taxon>
        <taxon>Rickenella</taxon>
    </lineage>
</organism>
<evidence type="ECO:0000313" key="3">
    <source>
        <dbReference type="Proteomes" id="UP000294933"/>
    </source>
</evidence>
<accession>A0A4Y7PRJ2</accession>
<evidence type="ECO:0000313" key="2">
    <source>
        <dbReference type="EMBL" id="TDL17472.1"/>
    </source>
</evidence>
<feature type="domain" description="F-box" evidence="1">
    <location>
        <begin position="93"/>
        <end position="149"/>
    </location>
</feature>
<dbReference type="STRING" id="50990.A0A4Y7PRJ2"/>
<evidence type="ECO:0000259" key="1">
    <source>
        <dbReference type="PROSITE" id="PS50181"/>
    </source>
</evidence>
<sequence>MPESIKDALARLLSARSVVNSGLTSTISSWRHLAEVHKASKTEEENPSDDELDAALATLKEFKALRNRLRPILGAAETAVEGLQEMCLPRIRMCGMNSLPDELIRRIFEVRYGPHHIPPPYFDMPMELSHVCRRFRSIALHTPRIWTKLCNWQPYRQLEMYMERSKAADLSIYIFSSSSEGFHSDLIPEFLALVTKHSKRWSFIHYSAPHRYNLPGDDEPPDLPYTHPALLDYPNLDLPRLTHLSWLNADYERSKDISPVIPYECWNKPNLVHFEGFNVMADIPSLGSNLRSCGLKFHSEDDGAWDLDDFLHTMESSTMLKSLTLQISHANSSGSTDHIPSKISLTSLHTFDLCLNFTMNADAVLQLLSSLVMPTLTQITVTFGFENDRKDAVRMFNAIVSCVAQSPLLEKFTFRYTARGYPSMANRGILHTLAQDLPRLREVSVAGPGFSSSIFDSRIRINLAWRLLTVADCSETDYRVILQLAHDIKEDGRLGGLKIRVTKSPTLDILQRHLEDNIITW</sequence>
<dbReference type="VEuPathDB" id="FungiDB:BD410DRAFT_794306"/>
<name>A0A4Y7PRJ2_9AGAM</name>